<comment type="caution">
    <text evidence="2">The sequence shown here is derived from an EMBL/GenBank/DDBJ whole genome shotgun (WGS) entry which is preliminary data.</text>
</comment>
<name>A0A9P3GQW2_9APHY</name>
<evidence type="ECO:0000313" key="2">
    <source>
        <dbReference type="EMBL" id="GJF00173.1"/>
    </source>
</evidence>
<organism evidence="2 3">
    <name type="scientific">Phanerochaete sordida</name>
    <dbReference type="NCBI Taxonomy" id="48140"/>
    <lineage>
        <taxon>Eukaryota</taxon>
        <taxon>Fungi</taxon>
        <taxon>Dikarya</taxon>
        <taxon>Basidiomycota</taxon>
        <taxon>Agaricomycotina</taxon>
        <taxon>Agaricomycetes</taxon>
        <taxon>Polyporales</taxon>
        <taxon>Phanerochaetaceae</taxon>
        <taxon>Phanerochaete</taxon>
    </lineage>
</organism>
<dbReference type="AlphaFoldDB" id="A0A9P3GQW2"/>
<dbReference type="Proteomes" id="UP000703269">
    <property type="component" value="Unassembled WGS sequence"/>
</dbReference>
<protein>
    <submittedName>
        <fullName evidence="2">Uncharacterized protein</fullName>
    </submittedName>
</protein>
<evidence type="ECO:0000313" key="3">
    <source>
        <dbReference type="Proteomes" id="UP000703269"/>
    </source>
</evidence>
<feature type="compositionally biased region" description="Acidic residues" evidence="1">
    <location>
        <begin position="163"/>
        <end position="172"/>
    </location>
</feature>
<accession>A0A9P3GQW2</accession>
<keyword evidence="3" id="KW-1185">Reference proteome</keyword>
<reference evidence="2 3" key="1">
    <citation type="submission" date="2021-08" db="EMBL/GenBank/DDBJ databases">
        <title>Draft Genome Sequence of Phanerochaete sordida strain YK-624.</title>
        <authorList>
            <person name="Mori T."/>
            <person name="Dohra H."/>
            <person name="Suzuki T."/>
            <person name="Kawagishi H."/>
            <person name="Hirai H."/>
        </authorList>
    </citation>
    <scope>NUCLEOTIDE SEQUENCE [LARGE SCALE GENOMIC DNA]</scope>
    <source>
        <strain evidence="2 3">YK-624</strain>
    </source>
</reference>
<proteinExistence type="predicted"/>
<evidence type="ECO:0000256" key="1">
    <source>
        <dbReference type="SAM" id="MobiDB-lite"/>
    </source>
</evidence>
<dbReference type="OrthoDB" id="2893272at2759"/>
<feature type="region of interest" description="Disordered" evidence="1">
    <location>
        <begin position="152"/>
        <end position="172"/>
    </location>
</feature>
<sequence length="524" mass="58731">MPLQYKIECYLSGVVDGPNASITISDRLDRLKRWQAARESLTWTKAQMDFEGYEGTWFTCKAFGPVFCEKMGKELAVVRPASALRGVTAKEWSFNLPYEPVGYACDYSQHLLVIVEQTEPKRENAWTIHLWSFLTGSEHPDCSAMEDLTAEFRPPRAPGHENEESDSDEPYEVNPNDDEVEFFLDVQVVGSLLALTCQVYVMEMGSYCTETWVWNWKTGKLLLDFPKIIKDGMSHKSYFPLLDDKHILVPVEHPGIGRGTFGVNGVAVVPVYPAKSRRQTYEAAVKTATVVLALPGLQSRISGGDVRLAFAPVAPPHQSWDPQPIFAPDPRLALLRIVLSTDHYSSGGGPARMLFAVPVHVLLDALAAPRAGTKTTIVPWARWAPHAHVAKLRAVWYDCAVAATWCVREAREVKHGGHERTIFFTLSDFATRRSLRRSQAAAKGAETDEPGAEVVLDPEPLEQQDRFVQKPMPVLPHRRHQDAFKLRYFADRIALGDYYVVVHRSKGQLGGTMPAPDYREVFSI</sequence>
<gene>
    <name evidence="2" type="ORF">PsYK624_164520</name>
</gene>
<dbReference type="EMBL" id="BPQB01000138">
    <property type="protein sequence ID" value="GJF00173.1"/>
    <property type="molecule type" value="Genomic_DNA"/>
</dbReference>